<sequence length="248" mass="27985">MLTLENVDVILGKNGKLEKKILNKLNLNVKKGEFVVIIGENGAGKSTLLNVISGFVQIDSGKVMINKENVTHTSQRYRTQLVSKVMQDPKLGTMENMTLLENMAFAFKRGQTRGLTCFSNEYRIEIFKEKLKILNIGLEHRLQDLVKDLSGGQRQALSIIMAMLQKSDILLLDEITAALDPISTDFIMEQTHLIVKKQKLTCVMITHNMFHAIKYGDQLWVLKNGSLIKSYDKQEKTNMTAAKLSAEL</sequence>
<dbReference type="SMART" id="SM00382">
    <property type="entry name" value="AAA"/>
    <property type="match status" value="1"/>
</dbReference>
<dbReference type="EMBL" id="AWTR02000004">
    <property type="protein sequence ID" value="ETZ07760.1"/>
    <property type="molecule type" value="Genomic_DNA"/>
</dbReference>
<evidence type="ECO:0000256" key="4">
    <source>
        <dbReference type="ARBA" id="ARBA00022475"/>
    </source>
</evidence>
<keyword evidence="6 9" id="KW-0067">ATP-binding</keyword>
<dbReference type="InterPro" id="IPR027417">
    <property type="entry name" value="P-loop_NTPase"/>
</dbReference>
<comment type="similarity">
    <text evidence="2">Belongs to the ABC transporter superfamily.</text>
</comment>
<dbReference type="InterPro" id="IPR003439">
    <property type="entry name" value="ABC_transporter-like_ATP-bd"/>
</dbReference>
<dbReference type="GO" id="GO:0005886">
    <property type="term" value="C:plasma membrane"/>
    <property type="evidence" value="ECO:0007669"/>
    <property type="project" value="UniProtKB-SubCell"/>
</dbReference>
<dbReference type="SUPFAM" id="SSF52540">
    <property type="entry name" value="P-loop containing nucleoside triphosphate hydrolases"/>
    <property type="match status" value="1"/>
</dbReference>
<evidence type="ECO:0000256" key="1">
    <source>
        <dbReference type="ARBA" id="ARBA00004202"/>
    </source>
</evidence>
<keyword evidence="5" id="KW-0547">Nucleotide-binding</keyword>
<dbReference type="Gene3D" id="3.40.50.300">
    <property type="entry name" value="P-loop containing nucleotide triphosphate hydrolases"/>
    <property type="match status" value="1"/>
</dbReference>
<dbReference type="InterPro" id="IPR003593">
    <property type="entry name" value="AAA+_ATPase"/>
</dbReference>
<keyword evidence="3" id="KW-0813">Transport</keyword>
<dbReference type="RefSeq" id="WP_021826760.1">
    <property type="nucleotide sequence ID" value="NZ_AWTR02000004.1"/>
</dbReference>
<evidence type="ECO:0000313" key="9">
    <source>
        <dbReference type="EMBL" id="ETZ07760.1"/>
    </source>
</evidence>
<dbReference type="PANTHER" id="PTHR42788:SF7">
    <property type="entry name" value="NITRATE ABC TRANSPORTER ATP-BINDING PROTEIN"/>
    <property type="match status" value="1"/>
</dbReference>
<evidence type="ECO:0000256" key="3">
    <source>
        <dbReference type="ARBA" id="ARBA00022448"/>
    </source>
</evidence>
<name>W6TIB6_HOLOB</name>
<accession>W6TIB6</accession>
<dbReference type="Pfam" id="PF00005">
    <property type="entry name" value="ABC_tran"/>
    <property type="match status" value="1"/>
</dbReference>
<keyword evidence="10" id="KW-1185">Reference proteome</keyword>
<reference evidence="9 10" key="1">
    <citation type="journal article" date="2014" name="FEMS Microbiol. Lett.">
        <title>Draft genome sequences of three Holospora species (Holospora obtusa, Holospora undulata, and Holospora elegans), endonuclear symbiotic bacteria of the ciliate Paramecium caudatum.</title>
        <authorList>
            <person name="Dohra H."/>
            <person name="Tanaka K."/>
            <person name="Suzuki T."/>
            <person name="Fujishima M."/>
            <person name="Suzuki H."/>
        </authorList>
    </citation>
    <scope>NUCLEOTIDE SEQUENCE [LARGE SCALE GENOMIC DNA]</scope>
    <source>
        <strain evidence="9 10">F1</strain>
    </source>
</reference>
<keyword evidence="4" id="KW-1003">Cell membrane</keyword>
<dbReference type="PROSITE" id="PS50893">
    <property type="entry name" value="ABC_TRANSPORTER_2"/>
    <property type="match status" value="1"/>
</dbReference>
<organism evidence="9 10">
    <name type="scientific">Holospora obtusa F1</name>
    <dbReference type="NCBI Taxonomy" id="1399147"/>
    <lineage>
        <taxon>Bacteria</taxon>
        <taxon>Pseudomonadati</taxon>
        <taxon>Pseudomonadota</taxon>
        <taxon>Alphaproteobacteria</taxon>
        <taxon>Holosporales</taxon>
        <taxon>Holosporaceae</taxon>
        <taxon>Holospora</taxon>
    </lineage>
</organism>
<dbReference type="InterPro" id="IPR015856">
    <property type="entry name" value="ABC_transpr_CbiO/EcfA_su"/>
</dbReference>
<proteinExistence type="inferred from homology"/>
<dbReference type="GO" id="GO:0005524">
    <property type="term" value="F:ATP binding"/>
    <property type="evidence" value="ECO:0007669"/>
    <property type="project" value="UniProtKB-KW"/>
</dbReference>
<evidence type="ECO:0000256" key="5">
    <source>
        <dbReference type="ARBA" id="ARBA00022741"/>
    </source>
</evidence>
<evidence type="ECO:0000256" key="6">
    <source>
        <dbReference type="ARBA" id="ARBA00022840"/>
    </source>
</evidence>
<dbReference type="InterPro" id="IPR017871">
    <property type="entry name" value="ABC_transporter-like_CS"/>
</dbReference>
<dbReference type="eggNOG" id="COG1101">
    <property type="taxonomic scope" value="Bacteria"/>
</dbReference>
<dbReference type="InterPro" id="IPR050166">
    <property type="entry name" value="ABC_transporter_ATP-bind"/>
</dbReference>
<dbReference type="OrthoDB" id="9800654at2"/>
<evidence type="ECO:0000256" key="7">
    <source>
        <dbReference type="ARBA" id="ARBA00023136"/>
    </source>
</evidence>
<comment type="caution">
    <text evidence="9">The sequence shown here is derived from an EMBL/GenBank/DDBJ whole genome shotgun (WGS) entry which is preliminary data.</text>
</comment>
<protein>
    <submittedName>
        <fullName evidence="9">Choline transport ATP-binding protein OpuBA</fullName>
    </submittedName>
</protein>
<dbReference type="STRING" id="1399147.P618_200031"/>
<evidence type="ECO:0000313" key="10">
    <source>
        <dbReference type="Proteomes" id="UP000019112"/>
    </source>
</evidence>
<evidence type="ECO:0000259" key="8">
    <source>
        <dbReference type="PROSITE" id="PS50893"/>
    </source>
</evidence>
<feature type="domain" description="ABC transporter" evidence="8">
    <location>
        <begin position="2"/>
        <end position="248"/>
    </location>
</feature>
<dbReference type="GO" id="GO:0055085">
    <property type="term" value="P:transmembrane transport"/>
    <property type="evidence" value="ECO:0007669"/>
    <property type="project" value="InterPro"/>
</dbReference>
<dbReference type="Proteomes" id="UP000019112">
    <property type="component" value="Unassembled WGS sequence"/>
</dbReference>
<evidence type="ECO:0000256" key="2">
    <source>
        <dbReference type="ARBA" id="ARBA00005417"/>
    </source>
</evidence>
<comment type="subcellular location">
    <subcellularLocation>
        <location evidence="1">Cell membrane</location>
        <topology evidence="1">Peripheral membrane protein</topology>
    </subcellularLocation>
</comment>
<dbReference type="PANTHER" id="PTHR42788">
    <property type="entry name" value="TAURINE IMPORT ATP-BINDING PROTEIN-RELATED"/>
    <property type="match status" value="1"/>
</dbReference>
<dbReference type="AlphaFoldDB" id="W6TIB6"/>
<dbReference type="GO" id="GO:0016887">
    <property type="term" value="F:ATP hydrolysis activity"/>
    <property type="evidence" value="ECO:0007669"/>
    <property type="project" value="InterPro"/>
</dbReference>
<keyword evidence="7" id="KW-0472">Membrane</keyword>
<gene>
    <name evidence="9" type="ORF">P618_200031</name>
</gene>
<dbReference type="PROSITE" id="PS00211">
    <property type="entry name" value="ABC_TRANSPORTER_1"/>
    <property type="match status" value="1"/>
</dbReference>
<dbReference type="CDD" id="cd03225">
    <property type="entry name" value="ABC_cobalt_CbiO_domain1"/>
    <property type="match status" value="1"/>
</dbReference>